<evidence type="ECO:0000313" key="3">
    <source>
        <dbReference type="EMBL" id="EIJ35763.1"/>
    </source>
</evidence>
<dbReference type="NCBIfam" id="TIGR02551">
    <property type="entry name" value="SpaO_YscQ"/>
    <property type="match status" value="1"/>
</dbReference>
<protein>
    <submittedName>
        <fullName evidence="3">Type III secretion system apparatus protein YscQ/HrcQ</fullName>
    </submittedName>
</protein>
<dbReference type="AlphaFoldDB" id="A0A656HH85"/>
<proteinExistence type="inferred from homology"/>
<accession>A0A656HH85</accession>
<reference evidence="4" key="1">
    <citation type="journal article" date="2011" name="Stand. Genomic Sci.">
        <title>Genome sequence of the filamentous, gliding Thiothrix nivea neotype strain (JP2(T)).</title>
        <authorList>
            <person name="Lapidus A."/>
            <person name="Nolan M."/>
            <person name="Lucas S."/>
            <person name="Glavina Del Rio T."/>
            <person name="Tice H."/>
            <person name="Cheng J.F."/>
            <person name="Tapia R."/>
            <person name="Han C."/>
            <person name="Goodwin L."/>
            <person name="Pitluck S."/>
            <person name="Liolios K."/>
            <person name="Pagani I."/>
            <person name="Ivanova N."/>
            <person name="Huntemann M."/>
            <person name="Mavromatis K."/>
            <person name="Mikhailova N."/>
            <person name="Pati A."/>
            <person name="Chen A."/>
            <person name="Palaniappan K."/>
            <person name="Land M."/>
            <person name="Brambilla E.M."/>
            <person name="Rohde M."/>
            <person name="Abt B."/>
            <person name="Verbarg S."/>
            <person name="Goker M."/>
            <person name="Bristow J."/>
            <person name="Eisen J.A."/>
            <person name="Markowitz V."/>
            <person name="Hugenholtz P."/>
            <person name="Kyrpides N.C."/>
            <person name="Klenk H.P."/>
            <person name="Woyke T."/>
        </authorList>
    </citation>
    <scope>NUCLEOTIDE SEQUENCE [LARGE SCALE GENOMIC DNA]</scope>
    <source>
        <strain evidence="4">ATCC 35100 / DSM 5205 / JP2</strain>
    </source>
</reference>
<dbReference type="EMBL" id="JH651384">
    <property type="protein sequence ID" value="EIJ35763.1"/>
    <property type="molecule type" value="Genomic_DNA"/>
</dbReference>
<dbReference type="OrthoDB" id="9801534at2"/>
<feature type="domain" description="Flagellar motor switch protein FliN-like C-terminal" evidence="2">
    <location>
        <begin position="274"/>
        <end position="344"/>
    </location>
</feature>
<dbReference type="InterPro" id="IPR036429">
    <property type="entry name" value="SpoA-like_sf"/>
</dbReference>
<dbReference type="InterPro" id="IPR001543">
    <property type="entry name" value="FliN-like_C"/>
</dbReference>
<name>A0A656HH85_THINJ</name>
<dbReference type="GO" id="GO:0003774">
    <property type="term" value="F:cytoskeletal motor activity"/>
    <property type="evidence" value="ECO:0007669"/>
    <property type="project" value="InterPro"/>
</dbReference>
<dbReference type="InterPro" id="IPR001172">
    <property type="entry name" value="FliN_T3SS_HrcQb"/>
</dbReference>
<dbReference type="Gene3D" id="2.30.330.10">
    <property type="entry name" value="SpoA-like"/>
    <property type="match status" value="1"/>
</dbReference>
<dbReference type="PANTHER" id="PTHR30034:SF6">
    <property type="entry name" value="YOP PROTEINS TRANSLOCATION PROTEIN Q"/>
    <property type="match status" value="1"/>
</dbReference>
<evidence type="ECO:0000259" key="2">
    <source>
        <dbReference type="Pfam" id="PF01052"/>
    </source>
</evidence>
<dbReference type="PRINTS" id="PR00956">
    <property type="entry name" value="FLGMOTORFLIN"/>
</dbReference>
<dbReference type="SUPFAM" id="SSF101801">
    <property type="entry name" value="Surface presentation of antigens (SPOA)"/>
    <property type="match status" value="1"/>
</dbReference>
<keyword evidence="4" id="KW-1185">Reference proteome</keyword>
<dbReference type="RefSeq" id="WP_002709659.1">
    <property type="nucleotide sequence ID" value="NZ_JH651384.1"/>
</dbReference>
<evidence type="ECO:0000256" key="1">
    <source>
        <dbReference type="ARBA" id="ARBA00009226"/>
    </source>
</evidence>
<gene>
    <name evidence="3" type="ORF">Thini_3246</name>
</gene>
<dbReference type="GO" id="GO:0050918">
    <property type="term" value="P:positive chemotaxis"/>
    <property type="evidence" value="ECO:0007669"/>
    <property type="project" value="TreeGrafter"/>
</dbReference>
<evidence type="ECO:0000313" key="4">
    <source>
        <dbReference type="Proteomes" id="UP000005317"/>
    </source>
</evidence>
<dbReference type="Proteomes" id="UP000005317">
    <property type="component" value="Unassembled WGS sequence"/>
</dbReference>
<sequence length="353" mass="39916">MGNPQIRFTPIRLPAQASHSVRLNNILLNKTSGFSFPLDDGLLFQFQLHAGDIDTQHACPVNLTLEIGSTTASLWLSDWPMQDQISRFVPGGLLRELPENLAISIIENALSALLRQAERGLGMKISIQSTSAEPASPQYTMPLGFTMQTVAPDSNTPRFEGFGLLMLDPQLYPHVQERLSHWPTTPNPEWEEHQTPLWIEISRVIFSMQEINQLEPSDLILLEDTRFEEEGLLRLRLDSGYYCEAALNQAQRSTLTVNSEWMPMSDNEQKQNLEHISQIPVQLSFDLGEKTLSFSEVRQLRPGYILELGRSLPEVVQIRSQHRLIGTGELVEINGRVGVRILNLFNKKARANQ</sequence>
<dbReference type="InterPro" id="IPR013385">
    <property type="entry name" value="T3SS_SpaO/YscQ/SpaO"/>
</dbReference>
<dbReference type="GO" id="GO:0009425">
    <property type="term" value="C:bacterial-type flagellum basal body"/>
    <property type="evidence" value="ECO:0007669"/>
    <property type="project" value="InterPro"/>
</dbReference>
<dbReference type="GO" id="GO:0071978">
    <property type="term" value="P:bacterial-type flagellum-dependent swarming motility"/>
    <property type="evidence" value="ECO:0007669"/>
    <property type="project" value="TreeGrafter"/>
</dbReference>
<organism evidence="3 4">
    <name type="scientific">Thiothrix nivea (strain ATCC 35100 / DSM 5205 / JP2)</name>
    <dbReference type="NCBI Taxonomy" id="870187"/>
    <lineage>
        <taxon>Bacteria</taxon>
        <taxon>Pseudomonadati</taxon>
        <taxon>Pseudomonadota</taxon>
        <taxon>Gammaproteobacteria</taxon>
        <taxon>Thiotrichales</taxon>
        <taxon>Thiotrichaceae</taxon>
        <taxon>Thiothrix</taxon>
    </lineage>
</organism>
<dbReference type="Pfam" id="PF01052">
    <property type="entry name" value="FliMN_C"/>
    <property type="match status" value="1"/>
</dbReference>
<comment type="similarity">
    <text evidence="1">Belongs to the FliN/MopA/SpaO family.</text>
</comment>
<dbReference type="PANTHER" id="PTHR30034">
    <property type="entry name" value="FLAGELLAR MOTOR SWITCH PROTEIN FLIM"/>
    <property type="match status" value="1"/>
</dbReference>
<dbReference type="GO" id="GO:0030254">
    <property type="term" value="P:protein secretion by the type III secretion system"/>
    <property type="evidence" value="ECO:0007669"/>
    <property type="project" value="InterPro"/>
</dbReference>